<organism evidence="1 2">
    <name type="scientific">Proteiniborus ethanoligenes</name>
    <dbReference type="NCBI Taxonomy" id="415015"/>
    <lineage>
        <taxon>Bacteria</taxon>
        <taxon>Bacillati</taxon>
        <taxon>Bacillota</taxon>
        <taxon>Clostridia</taxon>
        <taxon>Eubacteriales</taxon>
        <taxon>Proteiniborus</taxon>
    </lineage>
</organism>
<dbReference type="EMBL" id="FNQE01000023">
    <property type="protein sequence ID" value="SDZ17536.1"/>
    <property type="molecule type" value="Genomic_DNA"/>
</dbReference>
<dbReference type="RefSeq" id="WP_091730878.1">
    <property type="nucleotide sequence ID" value="NZ_FNQE01000023.1"/>
</dbReference>
<dbReference type="Proteomes" id="UP000198625">
    <property type="component" value="Unassembled WGS sequence"/>
</dbReference>
<protein>
    <submittedName>
        <fullName evidence="1">CDP-glycerol glycerophosphotransferase, TagB/SpsB family</fullName>
    </submittedName>
</protein>
<evidence type="ECO:0000313" key="1">
    <source>
        <dbReference type="EMBL" id="SDZ17536.1"/>
    </source>
</evidence>
<dbReference type="InterPro" id="IPR007554">
    <property type="entry name" value="Glycerophosphate_synth"/>
</dbReference>
<dbReference type="OrthoDB" id="9807097at2"/>
<dbReference type="SUPFAM" id="SSF53756">
    <property type="entry name" value="UDP-Glycosyltransferase/glycogen phosphorylase"/>
    <property type="match status" value="1"/>
</dbReference>
<name>A0A1H3QVY5_9FIRM</name>
<dbReference type="PANTHER" id="PTHR37316:SF3">
    <property type="entry name" value="TEICHOIC ACID GLYCEROL-PHOSPHATE TRANSFERASE"/>
    <property type="match status" value="1"/>
</dbReference>
<reference evidence="1 2" key="1">
    <citation type="submission" date="2016-10" db="EMBL/GenBank/DDBJ databases">
        <authorList>
            <person name="de Groot N.N."/>
        </authorList>
    </citation>
    <scope>NUCLEOTIDE SEQUENCE [LARGE SCALE GENOMIC DNA]</scope>
    <source>
        <strain evidence="1 2">DSM 21650</strain>
    </source>
</reference>
<dbReference type="GO" id="GO:0047355">
    <property type="term" value="F:CDP-glycerol glycerophosphotransferase activity"/>
    <property type="evidence" value="ECO:0007669"/>
    <property type="project" value="InterPro"/>
</dbReference>
<evidence type="ECO:0000313" key="2">
    <source>
        <dbReference type="Proteomes" id="UP000198625"/>
    </source>
</evidence>
<dbReference type="GO" id="GO:0016020">
    <property type="term" value="C:membrane"/>
    <property type="evidence" value="ECO:0007669"/>
    <property type="project" value="InterPro"/>
</dbReference>
<accession>A0A1H3QVY5</accession>
<dbReference type="STRING" id="415015.SAMN05660462_02100"/>
<dbReference type="InterPro" id="IPR051612">
    <property type="entry name" value="Teichoic_Acid_Biosynth"/>
</dbReference>
<keyword evidence="1" id="KW-0808">Transferase</keyword>
<dbReference type="InterPro" id="IPR043148">
    <property type="entry name" value="TagF_C"/>
</dbReference>
<dbReference type="Pfam" id="PF04464">
    <property type="entry name" value="Glyphos_transf"/>
    <property type="match status" value="1"/>
</dbReference>
<dbReference type="PANTHER" id="PTHR37316">
    <property type="entry name" value="TEICHOIC ACID GLYCEROL-PHOSPHATE PRIMASE"/>
    <property type="match status" value="1"/>
</dbReference>
<keyword evidence="2" id="KW-1185">Reference proteome</keyword>
<proteinExistence type="predicted"/>
<gene>
    <name evidence="1" type="ORF">SAMN05660462_02100</name>
</gene>
<sequence length="319" mass="37796">MDIKLIEEANKDKVKDYGVHVTTHYNINQEIGKINIDLWHGFPIKNIGVLNKIENNVIGENYNNLSSKINFSASYSNLYTFLMSSCSKISADKFKITGAPRNDLLINKNSKYVLENLIKKDLGNNTIIFYVPTFRRRSFNKRVIEEGYSLEEVDREIKELNKFFEEKNIVLIVKKHAFTADTWRIANNDNVCFITNEMLNKYGIDFYEILGASDMLITDFSSIYFDYLLLDRPIIFFARDYDEYINDRGILLEPYEFWTPGPKTHNSEELKKEIEIFLKCKEYYLKEREQIKNIVHKFKDFNSSERVWKEIYEYIKSVE</sequence>
<dbReference type="Gene3D" id="3.40.50.12580">
    <property type="match status" value="1"/>
</dbReference>
<dbReference type="AlphaFoldDB" id="A0A1H3QVY5"/>